<evidence type="ECO:0000256" key="2">
    <source>
        <dbReference type="ARBA" id="ARBA00022448"/>
    </source>
</evidence>
<comment type="caution">
    <text evidence="8">The sequence shown here is derived from an EMBL/GenBank/DDBJ whole genome shotgun (WGS) entry which is preliminary data.</text>
</comment>
<sequence>MGNITKEVAAATRHRLPFSTPFYYGWLMVAIGALGVFFSGPGQTYSNSVFIESYISDFDMSRTTVSSIYSAATLLAGFLLFGIGKLTDRYGRRIMLTIVSGLLAAACFWNSFAAGAITLFIGFFCIRLFGQGSMTMISNTLVSQWFIKQRGRALSFASLGGLLGAAFFPPFINLLIDALDCQQ</sequence>
<gene>
    <name evidence="8" type="ORF">ACFPXP_19060</name>
</gene>
<evidence type="ECO:0000256" key="6">
    <source>
        <dbReference type="SAM" id="Phobius"/>
    </source>
</evidence>
<keyword evidence="9" id="KW-1185">Reference proteome</keyword>
<feature type="transmembrane region" description="Helical" evidence="6">
    <location>
        <begin position="94"/>
        <end position="113"/>
    </location>
</feature>
<keyword evidence="3 6" id="KW-0812">Transmembrane</keyword>
<proteinExistence type="predicted"/>
<evidence type="ECO:0000256" key="4">
    <source>
        <dbReference type="ARBA" id="ARBA00022989"/>
    </source>
</evidence>
<keyword evidence="2" id="KW-0813">Transport</keyword>
<dbReference type="PANTHER" id="PTHR11360">
    <property type="entry name" value="MONOCARBOXYLATE TRANSPORTER"/>
    <property type="match status" value="1"/>
</dbReference>
<organism evidence="8 9">
    <name type="scientific">Marinicrinis lubricantis</name>
    <dbReference type="NCBI Taxonomy" id="2086470"/>
    <lineage>
        <taxon>Bacteria</taxon>
        <taxon>Bacillati</taxon>
        <taxon>Bacillota</taxon>
        <taxon>Bacilli</taxon>
        <taxon>Bacillales</taxon>
        <taxon>Paenibacillaceae</taxon>
    </lineage>
</organism>
<dbReference type="RefSeq" id="WP_379895985.1">
    <property type="nucleotide sequence ID" value="NZ_CBCSCT010000011.1"/>
</dbReference>
<evidence type="ECO:0000313" key="9">
    <source>
        <dbReference type="Proteomes" id="UP001596250"/>
    </source>
</evidence>
<feature type="transmembrane region" description="Helical" evidence="6">
    <location>
        <begin position="21"/>
        <end position="40"/>
    </location>
</feature>
<dbReference type="EMBL" id="JBHSQV010000182">
    <property type="protein sequence ID" value="MFC5988509.1"/>
    <property type="molecule type" value="Genomic_DNA"/>
</dbReference>
<evidence type="ECO:0000256" key="5">
    <source>
        <dbReference type="ARBA" id="ARBA00023136"/>
    </source>
</evidence>
<dbReference type="PROSITE" id="PS50850">
    <property type="entry name" value="MFS"/>
    <property type="match status" value="1"/>
</dbReference>
<evidence type="ECO:0000256" key="1">
    <source>
        <dbReference type="ARBA" id="ARBA00004651"/>
    </source>
</evidence>
<dbReference type="InterPro" id="IPR036259">
    <property type="entry name" value="MFS_trans_sf"/>
</dbReference>
<feature type="domain" description="Major facilitator superfamily (MFS) profile" evidence="7">
    <location>
        <begin position="28"/>
        <end position="183"/>
    </location>
</feature>
<dbReference type="SUPFAM" id="SSF103473">
    <property type="entry name" value="MFS general substrate transporter"/>
    <property type="match status" value="1"/>
</dbReference>
<keyword evidence="4 6" id="KW-1133">Transmembrane helix</keyword>
<comment type="subcellular location">
    <subcellularLocation>
        <location evidence="1">Cell membrane</location>
        <topology evidence="1">Multi-pass membrane protein</topology>
    </subcellularLocation>
</comment>
<feature type="transmembrane region" description="Helical" evidence="6">
    <location>
        <begin position="119"/>
        <end position="142"/>
    </location>
</feature>
<dbReference type="Gene3D" id="1.20.1250.20">
    <property type="entry name" value="MFS general substrate transporter like domains"/>
    <property type="match status" value="1"/>
</dbReference>
<dbReference type="InterPro" id="IPR011701">
    <property type="entry name" value="MFS"/>
</dbReference>
<reference evidence="9" key="1">
    <citation type="journal article" date="2019" name="Int. J. Syst. Evol. Microbiol.">
        <title>The Global Catalogue of Microorganisms (GCM) 10K type strain sequencing project: providing services to taxonomists for standard genome sequencing and annotation.</title>
        <authorList>
            <consortium name="The Broad Institute Genomics Platform"/>
            <consortium name="The Broad Institute Genome Sequencing Center for Infectious Disease"/>
            <person name="Wu L."/>
            <person name="Ma J."/>
        </authorList>
    </citation>
    <scope>NUCLEOTIDE SEQUENCE [LARGE SCALE GENOMIC DNA]</scope>
    <source>
        <strain evidence="9">CCM 8749</strain>
    </source>
</reference>
<feature type="transmembrane region" description="Helical" evidence="6">
    <location>
        <begin position="60"/>
        <end position="82"/>
    </location>
</feature>
<dbReference type="InterPro" id="IPR020846">
    <property type="entry name" value="MFS_dom"/>
</dbReference>
<dbReference type="InterPro" id="IPR050327">
    <property type="entry name" value="Proton-linked_MCT"/>
</dbReference>
<name>A0ABW1IU66_9BACL</name>
<evidence type="ECO:0000259" key="7">
    <source>
        <dbReference type="PROSITE" id="PS50850"/>
    </source>
</evidence>
<evidence type="ECO:0000256" key="3">
    <source>
        <dbReference type="ARBA" id="ARBA00022692"/>
    </source>
</evidence>
<accession>A0ABW1IU66</accession>
<protein>
    <submittedName>
        <fullName evidence="8">MFS transporter</fullName>
    </submittedName>
</protein>
<feature type="transmembrane region" description="Helical" evidence="6">
    <location>
        <begin position="154"/>
        <end position="176"/>
    </location>
</feature>
<keyword evidence="5 6" id="KW-0472">Membrane</keyword>
<dbReference type="Pfam" id="PF07690">
    <property type="entry name" value="MFS_1"/>
    <property type="match status" value="1"/>
</dbReference>
<dbReference type="PANTHER" id="PTHR11360:SF308">
    <property type="entry name" value="BLL3089 PROTEIN"/>
    <property type="match status" value="1"/>
</dbReference>
<dbReference type="Proteomes" id="UP001596250">
    <property type="component" value="Unassembled WGS sequence"/>
</dbReference>
<evidence type="ECO:0000313" key="8">
    <source>
        <dbReference type="EMBL" id="MFC5988509.1"/>
    </source>
</evidence>